<comment type="catalytic activity">
    <reaction evidence="1">
        <text>ATP + protein L-histidine = ADP + protein N-phospho-L-histidine.</text>
        <dbReference type="EC" id="2.7.13.3"/>
    </reaction>
</comment>
<name>A0A2G6KCP7_9BACT</name>
<evidence type="ECO:0000256" key="3">
    <source>
        <dbReference type="ARBA" id="ARBA00022553"/>
    </source>
</evidence>
<dbReference type="PROSITE" id="PS50110">
    <property type="entry name" value="RESPONSE_REGULATORY"/>
    <property type="match status" value="2"/>
</dbReference>
<gene>
    <name evidence="17" type="ORF">CSA56_14835</name>
</gene>
<dbReference type="EC" id="2.7.13.3" evidence="2"/>
<evidence type="ECO:0000256" key="4">
    <source>
        <dbReference type="ARBA" id="ARBA00022679"/>
    </source>
</evidence>
<feature type="coiled-coil region" evidence="13">
    <location>
        <begin position="137"/>
        <end position="171"/>
    </location>
</feature>
<evidence type="ECO:0000256" key="5">
    <source>
        <dbReference type="ARBA" id="ARBA00022741"/>
    </source>
</evidence>
<dbReference type="CDD" id="cd17546">
    <property type="entry name" value="REC_hyHK_CKI1_RcsC-like"/>
    <property type="match status" value="1"/>
</dbReference>
<dbReference type="CDD" id="cd16922">
    <property type="entry name" value="HATPase_EvgS-ArcB-TorS-like"/>
    <property type="match status" value="1"/>
</dbReference>
<accession>A0A2G6KCP7</accession>
<dbReference type="Proteomes" id="UP000230821">
    <property type="component" value="Unassembled WGS sequence"/>
</dbReference>
<dbReference type="Pfam" id="PF01627">
    <property type="entry name" value="Hpt"/>
    <property type="match status" value="1"/>
</dbReference>
<dbReference type="PANTHER" id="PTHR45339:SF3">
    <property type="entry name" value="HISTIDINE KINASE"/>
    <property type="match status" value="1"/>
</dbReference>
<dbReference type="Pfam" id="PF02518">
    <property type="entry name" value="HATPase_c"/>
    <property type="match status" value="1"/>
</dbReference>
<keyword evidence="3 12" id="KW-0597">Phosphoprotein</keyword>
<feature type="domain" description="Response regulatory" evidence="15">
    <location>
        <begin position="428"/>
        <end position="549"/>
    </location>
</feature>
<dbReference type="InterPro" id="IPR036097">
    <property type="entry name" value="HisK_dim/P_sf"/>
</dbReference>
<dbReference type="InterPro" id="IPR008207">
    <property type="entry name" value="Sig_transdc_His_kin_Hpt_dom"/>
</dbReference>
<dbReference type="Pfam" id="PF00512">
    <property type="entry name" value="HisKA"/>
    <property type="match status" value="1"/>
</dbReference>
<evidence type="ECO:0000256" key="10">
    <source>
        <dbReference type="ARBA" id="ARBA00068150"/>
    </source>
</evidence>
<evidence type="ECO:0000256" key="11">
    <source>
        <dbReference type="PROSITE-ProRule" id="PRU00110"/>
    </source>
</evidence>
<dbReference type="PRINTS" id="PR00344">
    <property type="entry name" value="BCTRLSENSOR"/>
</dbReference>
<evidence type="ECO:0000256" key="6">
    <source>
        <dbReference type="ARBA" id="ARBA00022777"/>
    </source>
</evidence>
<evidence type="ECO:0000256" key="13">
    <source>
        <dbReference type="SAM" id="Coils"/>
    </source>
</evidence>
<dbReference type="SMART" id="SM00448">
    <property type="entry name" value="REC"/>
    <property type="match status" value="2"/>
</dbReference>
<feature type="modified residue" description="Phosphohistidine" evidence="11">
    <location>
        <position position="773"/>
    </location>
</feature>
<dbReference type="Pfam" id="PF00072">
    <property type="entry name" value="Response_reg"/>
    <property type="match status" value="2"/>
</dbReference>
<dbReference type="CDD" id="cd00082">
    <property type="entry name" value="HisKA"/>
    <property type="match status" value="1"/>
</dbReference>
<dbReference type="PROSITE" id="PS50109">
    <property type="entry name" value="HIS_KIN"/>
    <property type="match status" value="1"/>
</dbReference>
<evidence type="ECO:0000259" key="15">
    <source>
        <dbReference type="PROSITE" id="PS50110"/>
    </source>
</evidence>
<organism evidence="17 18">
    <name type="scientific">candidate division KSB3 bacterium</name>
    <dbReference type="NCBI Taxonomy" id="2044937"/>
    <lineage>
        <taxon>Bacteria</taxon>
        <taxon>candidate division KSB3</taxon>
    </lineage>
</organism>
<keyword evidence="13" id="KW-0175">Coiled coil</keyword>
<keyword evidence="8" id="KW-0902">Two-component regulatory system</keyword>
<evidence type="ECO:0000259" key="16">
    <source>
        <dbReference type="PROSITE" id="PS50894"/>
    </source>
</evidence>
<dbReference type="InterPro" id="IPR001789">
    <property type="entry name" value="Sig_transdc_resp-reg_receiver"/>
</dbReference>
<dbReference type="CDD" id="cd00156">
    <property type="entry name" value="REC"/>
    <property type="match status" value="1"/>
</dbReference>
<dbReference type="CDD" id="cd00088">
    <property type="entry name" value="HPT"/>
    <property type="match status" value="1"/>
</dbReference>
<dbReference type="SUPFAM" id="SSF52172">
    <property type="entry name" value="CheY-like"/>
    <property type="match status" value="2"/>
</dbReference>
<evidence type="ECO:0000256" key="12">
    <source>
        <dbReference type="PROSITE-ProRule" id="PRU00169"/>
    </source>
</evidence>
<dbReference type="SMART" id="SM00387">
    <property type="entry name" value="HATPase_c"/>
    <property type="match status" value="1"/>
</dbReference>
<dbReference type="SMART" id="SM00388">
    <property type="entry name" value="HisKA"/>
    <property type="match status" value="1"/>
</dbReference>
<feature type="modified residue" description="4-aspartylphosphate" evidence="12">
    <location>
        <position position="631"/>
    </location>
</feature>
<dbReference type="EMBL" id="PDSK01000111">
    <property type="protein sequence ID" value="PIE32579.1"/>
    <property type="molecule type" value="Genomic_DNA"/>
</dbReference>
<evidence type="ECO:0000256" key="8">
    <source>
        <dbReference type="ARBA" id="ARBA00023012"/>
    </source>
</evidence>
<dbReference type="SUPFAM" id="SSF55785">
    <property type="entry name" value="PYP-like sensor domain (PAS domain)"/>
    <property type="match status" value="1"/>
</dbReference>
<comment type="caution">
    <text evidence="17">The sequence shown here is derived from an EMBL/GenBank/DDBJ whole genome shotgun (WGS) entry which is preliminary data.</text>
</comment>
<dbReference type="GO" id="GO:0005524">
    <property type="term" value="F:ATP binding"/>
    <property type="evidence" value="ECO:0007669"/>
    <property type="project" value="UniProtKB-KW"/>
</dbReference>
<evidence type="ECO:0000313" key="17">
    <source>
        <dbReference type="EMBL" id="PIE32579.1"/>
    </source>
</evidence>
<dbReference type="GO" id="GO:0000155">
    <property type="term" value="F:phosphorelay sensor kinase activity"/>
    <property type="evidence" value="ECO:0007669"/>
    <property type="project" value="InterPro"/>
</dbReference>
<dbReference type="SUPFAM" id="SSF47226">
    <property type="entry name" value="Histidine-containing phosphotransfer domain, HPT domain"/>
    <property type="match status" value="1"/>
</dbReference>
<keyword evidence="7" id="KW-0067">ATP-binding</keyword>
<feature type="domain" description="Histidine kinase" evidence="14">
    <location>
        <begin position="178"/>
        <end position="407"/>
    </location>
</feature>
<dbReference type="InterPro" id="IPR036641">
    <property type="entry name" value="HPT_dom_sf"/>
</dbReference>
<dbReference type="GO" id="GO:0005886">
    <property type="term" value="C:plasma membrane"/>
    <property type="evidence" value="ECO:0007669"/>
    <property type="project" value="UniProtKB-SubCell"/>
</dbReference>
<dbReference type="InterPro" id="IPR004358">
    <property type="entry name" value="Sig_transdc_His_kin-like_C"/>
</dbReference>
<keyword evidence="5" id="KW-0547">Nucleotide-binding</keyword>
<protein>
    <recommendedName>
        <fullName evidence="10">Sensory/regulatory protein RpfC</fullName>
        <ecNumber evidence="2">2.7.13.3</ecNumber>
    </recommendedName>
</protein>
<dbReference type="InterPro" id="IPR011006">
    <property type="entry name" value="CheY-like_superfamily"/>
</dbReference>
<evidence type="ECO:0000313" key="18">
    <source>
        <dbReference type="Proteomes" id="UP000230821"/>
    </source>
</evidence>
<dbReference type="InterPro" id="IPR003594">
    <property type="entry name" value="HATPase_dom"/>
</dbReference>
<proteinExistence type="predicted"/>
<reference evidence="17 18" key="1">
    <citation type="submission" date="2017-10" db="EMBL/GenBank/DDBJ databases">
        <title>Novel microbial diversity and functional potential in the marine mammal oral microbiome.</title>
        <authorList>
            <person name="Dudek N.K."/>
            <person name="Sun C.L."/>
            <person name="Burstein D."/>
            <person name="Kantor R.S."/>
            <person name="Aliaga Goltsman D.S."/>
            <person name="Bik E.M."/>
            <person name="Thomas B.C."/>
            <person name="Banfield J.F."/>
            <person name="Relman D.A."/>
        </authorList>
    </citation>
    <scope>NUCLEOTIDE SEQUENCE [LARGE SCALE GENOMIC DNA]</scope>
    <source>
        <strain evidence="17">DOLJORAL78_47_16</strain>
    </source>
</reference>
<evidence type="ECO:0000256" key="7">
    <source>
        <dbReference type="ARBA" id="ARBA00022840"/>
    </source>
</evidence>
<dbReference type="Gene3D" id="3.30.450.20">
    <property type="entry name" value="PAS domain"/>
    <property type="match status" value="1"/>
</dbReference>
<dbReference type="AlphaFoldDB" id="A0A2G6KCP7"/>
<dbReference type="InterPro" id="IPR036890">
    <property type="entry name" value="HATPase_C_sf"/>
</dbReference>
<dbReference type="Gene3D" id="3.40.50.2300">
    <property type="match status" value="2"/>
</dbReference>
<dbReference type="PROSITE" id="PS50894">
    <property type="entry name" value="HPT"/>
    <property type="match status" value="1"/>
</dbReference>
<feature type="domain" description="Response regulatory" evidence="15">
    <location>
        <begin position="582"/>
        <end position="700"/>
    </location>
</feature>
<dbReference type="Gene3D" id="1.10.287.130">
    <property type="match status" value="1"/>
</dbReference>
<sequence>MVEGQQHELIKKAKQEWEVTADSLIELICLVDRQGRILRTNRTVESWELGDVYRVQGKSLHWLFHPECSNATCFLENFLCQAWSELSNGVSSMCEFGDQILDRYIRIQVRPVSFQTSMQEDISDSYAVVIVYDITERKQLEARLRETNRALEEANKQAEQQAREAEKANRSKSAFLAAMSHDIRTPMSGIIGVLELLRDTAVTNEQKEYLDIVHASSHSLLKLLDDILDFSKIEAGQLDLEYTNFHLEEAIATIVSPLASRAYYKGVELYWEIDSDVPFLLVGDALRLQEVLTNLIGNAIKFTEQGEIVLQVSRDETTLFQGNEWGKDAICLHFSVKDTGIGISEEQQQHIFEAFTQADSSIARKFGGTGLGLTIANNLVALMGGTLWVESHIHKGSHFHFTAQFNGQIDSDIQTRHLPSAVGMDNVSALIIEENRTHRSILHRLLCSWGVVVTEAENRKIGQETIQQAHADGTSYTFILLDFRISELNGFEMLNTLLDGGIRCPIIFMLPNDQNQKQVRQWCQQSGLFSRLVKPINPKLLFETIVASVGQKPKETRPSLSVEELPPPTFVEPMKPSPQQLRILLAEDHAINQLVIEKWLTRKGWQVTVVTNGQEVLDTVEQQEFDLILMDIQMPKIDGITATEIIRKRERETGTHIPIIALTAHAMEGDRERFIASGMDAYIAKPLNSPQLYTMIEDCVKGTSCAYVRSPEHDVPQELPLHFEQLLESFDHDKELVEELLLTYLRQSSPELLKAIRLAIHDGDPKRVEESAHRLKGAAGVIGGGQVYNAAATLENMGHKRQLFQAPIALQTLEKHMITLERYIRDHAKHYLIHFPIEE</sequence>
<feature type="modified residue" description="4-aspartylphosphate" evidence="12">
    <location>
        <position position="482"/>
    </location>
</feature>
<dbReference type="Gene3D" id="3.30.565.10">
    <property type="entry name" value="Histidine kinase-like ATPase, C-terminal domain"/>
    <property type="match status" value="1"/>
</dbReference>
<dbReference type="InterPro" id="IPR003661">
    <property type="entry name" value="HisK_dim/P_dom"/>
</dbReference>
<evidence type="ECO:0000256" key="1">
    <source>
        <dbReference type="ARBA" id="ARBA00000085"/>
    </source>
</evidence>
<keyword evidence="6" id="KW-0418">Kinase</keyword>
<feature type="domain" description="HPt" evidence="16">
    <location>
        <begin position="734"/>
        <end position="835"/>
    </location>
</feature>
<evidence type="ECO:0000259" key="14">
    <source>
        <dbReference type="PROSITE" id="PS50109"/>
    </source>
</evidence>
<dbReference type="PANTHER" id="PTHR45339">
    <property type="entry name" value="HYBRID SIGNAL TRANSDUCTION HISTIDINE KINASE J"/>
    <property type="match status" value="1"/>
</dbReference>
<dbReference type="InterPro" id="IPR005467">
    <property type="entry name" value="His_kinase_dom"/>
</dbReference>
<dbReference type="SUPFAM" id="SSF55874">
    <property type="entry name" value="ATPase domain of HSP90 chaperone/DNA topoisomerase II/histidine kinase"/>
    <property type="match status" value="1"/>
</dbReference>
<comment type="subunit">
    <text evidence="9">At low DSF concentrations, interacts with RpfF.</text>
</comment>
<evidence type="ECO:0000256" key="9">
    <source>
        <dbReference type="ARBA" id="ARBA00064003"/>
    </source>
</evidence>
<keyword evidence="4" id="KW-0808">Transferase</keyword>
<dbReference type="InterPro" id="IPR035965">
    <property type="entry name" value="PAS-like_dom_sf"/>
</dbReference>
<dbReference type="SUPFAM" id="SSF47384">
    <property type="entry name" value="Homodimeric domain of signal transducing histidine kinase"/>
    <property type="match status" value="1"/>
</dbReference>
<dbReference type="FunFam" id="1.10.287.130:FF:000002">
    <property type="entry name" value="Two-component osmosensing histidine kinase"/>
    <property type="match status" value="1"/>
</dbReference>
<dbReference type="FunFam" id="3.30.565.10:FF:000010">
    <property type="entry name" value="Sensor histidine kinase RcsC"/>
    <property type="match status" value="1"/>
</dbReference>
<evidence type="ECO:0000256" key="2">
    <source>
        <dbReference type="ARBA" id="ARBA00012438"/>
    </source>
</evidence>
<dbReference type="Gene3D" id="1.20.120.160">
    <property type="entry name" value="HPT domain"/>
    <property type="match status" value="1"/>
</dbReference>